<comment type="caution">
    <text evidence="2">The sequence shown here is derived from an EMBL/GenBank/DDBJ whole genome shotgun (WGS) entry which is preliminary data.</text>
</comment>
<dbReference type="NCBIfam" id="NF047321">
    <property type="entry name" value="SCO7613_CTERM"/>
    <property type="match status" value="1"/>
</dbReference>
<feature type="transmembrane region" description="Helical" evidence="1">
    <location>
        <begin position="249"/>
        <end position="266"/>
    </location>
</feature>
<feature type="transmembrane region" description="Helical" evidence="1">
    <location>
        <begin position="219"/>
        <end position="237"/>
    </location>
</feature>
<feature type="transmembrane region" description="Helical" evidence="1">
    <location>
        <begin position="653"/>
        <end position="672"/>
    </location>
</feature>
<organism evidence="2 3">
    <name type="scientific">Micromonospora gifhornensis</name>
    <dbReference type="NCBI Taxonomy" id="84594"/>
    <lineage>
        <taxon>Bacteria</taxon>
        <taxon>Bacillati</taxon>
        <taxon>Actinomycetota</taxon>
        <taxon>Actinomycetes</taxon>
        <taxon>Micromonosporales</taxon>
        <taxon>Micromonosporaceae</taxon>
        <taxon>Micromonospora</taxon>
    </lineage>
</organism>
<feature type="transmembrane region" description="Helical" evidence="1">
    <location>
        <begin position="774"/>
        <end position="794"/>
    </location>
</feature>
<sequence length="1202" mass="118658">MRRDARVKDDCVTGYPCPACGASANLASGCSGCGRPPYPAAAEVIQLDREIVELGAATRQARATYEGLAGRLLTAQRRRAELAAAIRTEFPTPAPPASVAGAVPPTAVPAGPGGALPVGPGGMSPVGSGGAGSGGWPGMTPVDPARPGGAEASTRTVQGLLFVLGGLLLGTAATVFTAVAWASVGVTGRALILLALTLLLLAVPLVARWRGLRGTAETFAGVGLLLVVLDGYAAWSVDLFGVTAWPGSLYAAVVAAVSAALAAGYARLSRLTLPWFAALLAGQPVLPLAVAEARLGPAGLSVVFVGVALADLAVLVALRRPRDVAGEGATTTSALRIAGQVTAGAGYAVALLLAAGCALVPLLVGRAGGVAVLAGVPMLLVSLALFGAALLLGGAVARAVTAGALVPVLALALIRPVGELRGSVVLVAAALVVALLAGAVRLLPAGWQPGPRIGAVLVAGATATLTTLWALVLAGATVGRSLPPWRGATAGPDHPWGWQLPVALALTVAALAWLLPRVAQPTIALVGVAATTLALPAAWATPWPVVVALDLLVAVALLAVSVARPVGRATVLASALAGAALLGHGLLVGLAGPAGAGAACAVVLVAGLAVATVGRRGGPEQRMVAGFALLAAVLVVPAGAAIALIGAGAPPWWQSRAALAALVLPAVALVTLRTHWTDLRAYASTGFAVAAALTGLGSVAVPGDEPLTLYAAGTALLVALAGFRSRPSVALSVAGVGLAAVAVLAAVPVALTALVTPYGPPAAIWSGAPAVQSVAGAVPVGVALSVLALAAVLATWPTGRAGGWRLAAAVLPFVALAGPVLLVAARAPWPVVPAAALLGGVALLLVIAVRPVGAPFVAVGVPVGLVLIGAGLLNLQATRAGTLAGLGLLVVAATVVGVAARRHLVRLAGWLVAVAAATGLAITAALAAGQPLRVAAFAVLGVAAVALALAAIVPTRRATDQTLGMPAESAGMPAGSGAARAALTGRTLDAAAQAVALVGLLLTIGAARHAATVCVLWAVAVGLRLLRRGESTARRWVFAAISAGSVLLAIWLLLGVGGVTVLEAYTVPFAVVALAAGTVALRTRPGLTSWLALGPGLAAVLLPSLAAVLFGADPQPWRRLLLGAAALAVTLLGAVRRWQAPVVLGGLTLAALAVHELVRSWDVLPRWAYLGAAGLALIALATTYERRRRDLLRLRATVSRMS</sequence>
<evidence type="ECO:0000313" key="2">
    <source>
        <dbReference type="EMBL" id="GIJ14639.1"/>
    </source>
</evidence>
<keyword evidence="1" id="KW-0472">Membrane</keyword>
<feature type="transmembrane region" description="Helical" evidence="1">
    <location>
        <begin position="160"/>
        <end position="184"/>
    </location>
</feature>
<feature type="transmembrane region" description="Helical" evidence="1">
    <location>
        <begin position="297"/>
        <end position="318"/>
    </location>
</feature>
<feature type="transmembrane region" description="Helical" evidence="1">
    <location>
        <begin position="907"/>
        <end position="928"/>
    </location>
</feature>
<name>A0ABQ4I9T0_9ACTN</name>
<feature type="transmembrane region" description="Helical" evidence="1">
    <location>
        <begin position="596"/>
        <end position="614"/>
    </location>
</feature>
<dbReference type="EMBL" id="BOPA01000011">
    <property type="protein sequence ID" value="GIJ14639.1"/>
    <property type="molecule type" value="Genomic_DNA"/>
</dbReference>
<feature type="transmembrane region" description="Helical" evidence="1">
    <location>
        <begin position="626"/>
        <end position="647"/>
    </location>
</feature>
<feature type="transmembrane region" description="Helical" evidence="1">
    <location>
        <begin position="496"/>
        <end position="515"/>
    </location>
</feature>
<proteinExistence type="predicted"/>
<feature type="transmembrane region" description="Helical" evidence="1">
    <location>
        <begin position="1038"/>
        <end position="1059"/>
    </location>
</feature>
<feature type="transmembrane region" description="Helical" evidence="1">
    <location>
        <begin position="707"/>
        <end position="723"/>
    </location>
</feature>
<feature type="transmembrane region" description="Helical" evidence="1">
    <location>
        <begin position="1090"/>
        <end position="1111"/>
    </location>
</feature>
<dbReference type="InterPro" id="IPR058062">
    <property type="entry name" value="SCO7613_C"/>
</dbReference>
<feature type="transmembrane region" description="Helical" evidence="1">
    <location>
        <begin position="730"/>
        <end position="754"/>
    </location>
</feature>
<keyword evidence="1" id="KW-0812">Transmembrane</keyword>
<feature type="transmembrane region" description="Helical" evidence="1">
    <location>
        <begin position="856"/>
        <end position="875"/>
    </location>
</feature>
<evidence type="ECO:0000313" key="3">
    <source>
        <dbReference type="Proteomes" id="UP000647860"/>
    </source>
</evidence>
<feature type="transmembrane region" description="Helical" evidence="1">
    <location>
        <begin position="934"/>
        <end position="953"/>
    </location>
</feature>
<feature type="transmembrane region" description="Helical" evidence="1">
    <location>
        <begin position="831"/>
        <end position="849"/>
    </location>
</feature>
<evidence type="ECO:0000256" key="1">
    <source>
        <dbReference type="SAM" id="Phobius"/>
    </source>
</evidence>
<feature type="transmembrane region" description="Helical" evidence="1">
    <location>
        <begin position="1142"/>
        <end position="1161"/>
    </location>
</feature>
<feature type="transmembrane region" description="Helical" evidence="1">
    <location>
        <begin position="545"/>
        <end position="563"/>
    </location>
</feature>
<dbReference type="Proteomes" id="UP000647860">
    <property type="component" value="Unassembled WGS sequence"/>
</dbReference>
<feature type="transmembrane region" description="Helical" evidence="1">
    <location>
        <begin position="1117"/>
        <end position="1135"/>
    </location>
</feature>
<feature type="transmembrane region" description="Helical" evidence="1">
    <location>
        <begin position="1065"/>
        <end position="1083"/>
    </location>
</feature>
<feature type="transmembrane region" description="Helical" evidence="1">
    <location>
        <begin position="273"/>
        <end position="291"/>
    </location>
</feature>
<feature type="transmembrane region" description="Helical" evidence="1">
    <location>
        <begin position="679"/>
        <end position="701"/>
    </location>
</feature>
<feature type="transmembrane region" description="Helical" evidence="1">
    <location>
        <begin position="522"/>
        <end position="539"/>
    </location>
</feature>
<feature type="transmembrane region" description="Helical" evidence="1">
    <location>
        <begin position="881"/>
        <end position="900"/>
    </location>
</feature>
<feature type="transmembrane region" description="Helical" evidence="1">
    <location>
        <begin position="370"/>
        <end position="392"/>
    </location>
</feature>
<feature type="transmembrane region" description="Helical" evidence="1">
    <location>
        <begin position="806"/>
        <end position="825"/>
    </location>
</feature>
<feature type="transmembrane region" description="Helical" evidence="1">
    <location>
        <begin position="345"/>
        <end position="364"/>
    </location>
</feature>
<gene>
    <name evidence="2" type="ORF">Vgi01_13230</name>
</gene>
<feature type="transmembrane region" description="Helical" evidence="1">
    <location>
        <begin position="424"/>
        <end position="443"/>
    </location>
</feature>
<evidence type="ECO:0008006" key="4">
    <source>
        <dbReference type="Google" id="ProtNLM"/>
    </source>
</evidence>
<reference evidence="2 3" key="1">
    <citation type="submission" date="2021-01" db="EMBL/GenBank/DDBJ databases">
        <title>Whole genome shotgun sequence of Verrucosispora gifhornensis NBRC 16317.</title>
        <authorList>
            <person name="Komaki H."/>
            <person name="Tamura T."/>
        </authorList>
    </citation>
    <scope>NUCLEOTIDE SEQUENCE [LARGE SCALE GENOMIC DNA]</scope>
    <source>
        <strain evidence="2 3">NBRC 16317</strain>
    </source>
</reference>
<keyword evidence="1" id="KW-1133">Transmembrane helix</keyword>
<accession>A0ABQ4I9T0</accession>
<feature type="transmembrane region" description="Helical" evidence="1">
    <location>
        <begin position="190"/>
        <end position="207"/>
    </location>
</feature>
<dbReference type="PROSITE" id="PS51257">
    <property type="entry name" value="PROKAR_LIPOPROTEIN"/>
    <property type="match status" value="1"/>
</dbReference>
<feature type="transmembrane region" description="Helical" evidence="1">
    <location>
        <begin position="455"/>
        <end position="476"/>
    </location>
</feature>
<feature type="transmembrane region" description="Helical" evidence="1">
    <location>
        <begin position="570"/>
        <end position="590"/>
    </location>
</feature>
<feature type="transmembrane region" description="Helical" evidence="1">
    <location>
        <begin position="1167"/>
        <end position="1184"/>
    </location>
</feature>
<keyword evidence="3" id="KW-1185">Reference proteome</keyword>
<feature type="transmembrane region" description="Helical" evidence="1">
    <location>
        <begin position="399"/>
        <end position="418"/>
    </location>
</feature>
<protein>
    <recommendedName>
        <fullName evidence="4">Membrane protein DUF2157</fullName>
    </recommendedName>
</protein>